<dbReference type="EMBL" id="JACDUU010000001">
    <property type="protein sequence ID" value="MBA2870220.1"/>
    <property type="molecule type" value="Genomic_DNA"/>
</dbReference>
<reference evidence="1 2" key="1">
    <citation type="submission" date="2020-07" db="EMBL/GenBank/DDBJ databases">
        <title>Genomic Encyclopedia of Type Strains, Phase IV (KMG-IV): sequencing the most valuable type-strain genomes for metagenomic binning, comparative biology and taxonomic classification.</title>
        <authorList>
            <person name="Goeker M."/>
        </authorList>
    </citation>
    <scope>NUCLEOTIDE SEQUENCE [LARGE SCALE GENOMIC DNA]</scope>
    <source>
        <strain evidence="1 2">DSM 25220</strain>
    </source>
</reference>
<name>A0A7W0BU55_9BACL</name>
<protein>
    <submittedName>
        <fullName evidence="1">Cyclophilin family peptidyl-prolyl cis-trans isomerase</fullName>
    </submittedName>
</protein>
<gene>
    <name evidence="1" type="ORF">HNQ85_000478</name>
</gene>
<dbReference type="Proteomes" id="UP000580891">
    <property type="component" value="Unassembled WGS sequence"/>
</dbReference>
<proteinExistence type="predicted"/>
<accession>A0A7W0BU55</accession>
<organism evidence="1 2">
    <name type="scientific">[Anoxybacillus] calidus</name>
    <dbReference type="NCBI Taxonomy" id="575178"/>
    <lineage>
        <taxon>Bacteria</taxon>
        <taxon>Bacillati</taxon>
        <taxon>Bacillota</taxon>
        <taxon>Bacilli</taxon>
        <taxon>Bacillales</taxon>
        <taxon>Anoxybacillaceae</taxon>
        <taxon>Paranoxybacillus</taxon>
    </lineage>
</organism>
<dbReference type="Pfam" id="PF08807">
    <property type="entry name" value="DUF1798"/>
    <property type="match status" value="1"/>
</dbReference>
<dbReference type="GO" id="GO:0016853">
    <property type="term" value="F:isomerase activity"/>
    <property type="evidence" value="ECO:0007669"/>
    <property type="project" value="UniProtKB-KW"/>
</dbReference>
<sequence>MNQQLRQLTENLLEYNHRMLVIAEQTQHSSNESDFFGTVKPFADEVKQVTDTWKAIALQWVHHEKPKHIYPLQIEAVSENIEKLSVEIFYPTVKLHRIKQLHQSIEYTLMLIIERLQEMPPQKK</sequence>
<dbReference type="SUPFAM" id="SSF140415">
    <property type="entry name" value="YppE-like"/>
    <property type="match status" value="1"/>
</dbReference>
<keyword evidence="1" id="KW-0413">Isomerase</keyword>
<keyword evidence="2" id="KW-1185">Reference proteome</keyword>
<dbReference type="InterPro" id="IPR023351">
    <property type="entry name" value="YppE-like_sf"/>
</dbReference>
<dbReference type="AlphaFoldDB" id="A0A7W0BU55"/>
<dbReference type="Gene3D" id="1.20.120.440">
    <property type="entry name" value="YppE-like"/>
    <property type="match status" value="1"/>
</dbReference>
<dbReference type="RefSeq" id="WP_181535846.1">
    <property type="nucleotide sequence ID" value="NZ_JACDUU010000001.1"/>
</dbReference>
<dbReference type="InterPro" id="IPR014913">
    <property type="entry name" value="YppE-like"/>
</dbReference>
<evidence type="ECO:0000313" key="2">
    <source>
        <dbReference type="Proteomes" id="UP000580891"/>
    </source>
</evidence>
<evidence type="ECO:0000313" key="1">
    <source>
        <dbReference type="EMBL" id="MBA2870220.1"/>
    </source>
</evidence>
<comment type="caution">
    <text evidence="1">The sequence shown here is derived from an EMBL/GenBank/DDBJ whole genome shotgun (WGS) entry which is preliminary data.</text>
</comment>